<sequence length="810" mass="91172">MDDSFNSDPSAYNNAVSNHNVDNNLSPNQGTLSQSSSSDWMWRAGSISSNSAPPPVNYQLYPFTPYPDLNAAHPQFPPPQQDTIPAPKIAIPRATSAKTASQRRRSARACEACRQRKVKCDGGRPECRKCREHGLNCSYIDIKRIRDQKQLGVLSEKVERYEKLLRQLEHESDPVTTKRIRKALSAHGLLQSDGDGDADAEGADDGSDADSSTSHGSLDEIDLVKEDLNRSDKTVATGFFGKNSEVAWMQKLEDVSGRRSGQLQPDGKTSAGRQIPITSMSYHLDDLILPFPDTVDPFAMPPKSIADKYFSAYMRSVHPAFMVVRQNTFTSQYEQFFTKKFVNPPRKWLAVLNMIFALGCRFCKLTGEINAGGPHTDDLEFLNRTRRLCLYGNVLFEHDDLQQIQVLLLVAFYLVALGQVNTASKFSSMALRSAISLGINLRFKDDKTHYASKEARCRLWWSIFLLEHLLTSITGRISGCGEGLSAALLPIPFDERIVNRRPSLSKIFHDTEMQAKRLQLTIYQNEDEARVAADWLVRCEPCPMLLFHYVADLSIIAQTVINSVYSIQGLRQSPGQLEERLQNNSKSMDIWLRKIPEFYRFSLSPTDDRFHIDSNVDYVRERITLAIYYYSARITLCRPCLSHTPCSLQKARDPDSKSSFRATMTLECLRASCSLLSILPEEPDTVWLTTVTPWWAVLHYIMQATTALLIGLSTCATSDKETNTADQNKVPSLTREMLVNETRKAFFWLHHMAFSSRAARRAFVICESFMGRMGPSLGFDLEELPSSETLPPQGEDIDMSENGLAMVDDG</sequence>
<dbReference type="EMBL" id="JBFXLU010000107">
    <property type="protein sequence ID" value="KAL2841712.1"/>
    <property type="molecule type" value="Genomic_DNA"/>
</dbReference>
<dbReference type="SMART" id="SM00066">
    <property type="entry name" value="GAL4"/>
    <property type="match status" value="1"/>
</dbReference>
<accession>A0ABR4JPK1</accession>
<keyword evidence="9" id="KW-1185">Reference proteome</keyword>
<organism evidence="8 9">
    <name type="scientific">Aspergillus pseudoustus</name>
    <dbReference type="NCBI Taxonomy" id="1810923"/>
    <lineage>
        <taxon>Eukaryota</taxon>
        <taxon>Fungi</taxon>
        <taxon>Dikarya</taxon>
        <taxon>Ascomycota</taxon>
        <taxon>Pezizomycotina</taxon>
        <taxon>Eurotiomycetes</taxon>
        <taxon>Eurotiomycetidae</taxon>
        <taxon>Eurotiales</taxon>
        <taxon>Aspergillaceae</taxon>
        <taxon>Aspergillus</taxon>
        <taxon>Aspergillus subgen. Nidulantes</taxon>
    </lineage>
</organism>
<dbReference type="SMART" id="SM00906">
    <property type="entry name" value="Fungal_trans"/>
    <property type="match status" value="1"/>
</dbReference>
<evidence type="ECO:0000256" key="6">
    <source>
        <dbReference type="SAM" id="MobiDB-lite"/>
    </source>
</evidence>
<dbReference type="CDD" id="cd00067">
    <property type="entry name" value="GAL4"/>
    <property type="match status" value="1"/>
</dbReference>
<evidence type="ECO:0000313" key="8">
    <source>
        <dbReference type="EMBL" id="KAL2841712.1"/>
    </source>
</evidence>
<keyword evidence="5" id="KW-0539">Nucleus</keyword>
<dbReference type="Proteomes" id="UP001610446">
    <property type="component" value="Unassembled WGS sequence"/>
</dbReference>
<dbReference type="InterPro" id="IPR007219">
    <property type="entry name" value="XnlR_reg_dom"/>
</dbReference>
<dbReference type="Pfam" id="PF00172">
    <property type="entry name" value="Zn_clus"/>
    <property type="match status" value="1"/>
</dbReference>
<keyword evidence="3" id="KW-0238">DNA-binding</keyword>
<evidence type="ECO:0000256" key="4">
    <source>
        <dbReference type="ARBA" id="ARBA00023163"/>
    </source>
</evidence>
<name>A0ABR4JPK1_9EURO</name>
<dbReference type="Gene3D" id="4.10.240.10">
    <property type="entry name" value="Zn(2)-C6 fungal-type DNA-binding domain"/>
    <property type="match status" value="1"/>
</dbReference>
<feature type="compositionally biased region" description="Polar residues" evidence="6">
    <location>
        <begin position="25"/>
        <end position="39"/>
    </location>
</feature>
<gene>
    <name evidence="8" type="ORF">BJY01DRAFT_7942</name>
</gene>
<proteinExistence type="predicted"/>
<evidence type="ECO:0000256" key="1">
    <source>
        <dbReference type="ARBA" id="ARBA00022723"/>
    </source>
</evidence>
<feature type="region of interest" description="Disordered" evidence="6">
    <location>
        <begin position="188"/>
        <end position="223"/>
    </location>
</feature>
<dbReference type="PROSITE" id="PS50048">
    <property type="entry name" value="ZN2_CY6_FUNGAL_2"/>
    <property type="match status" value="1"/>
</dbReference>
<dbReference type="InterPro" id="IPR036864">
    <property type="entry name" value="Zn2-C6_fun-type_DNA-bd_sf"/>
</dbReference>
<dbReference type="PANTHER" id="PTHR47654">
    <property type="entry name" value="ZN(II)2CYS6 TRANSCRIPTION FACTOR (EUROFUNG)-RELATED"/>
    <property type="match status" value="1"/>
</dbReference>
<keyword evidence="1" id="KW-0479">Metal-binding</keyword>
<feature type="region of interest" description="Disordered" evidence="6">
    <location>
        <begin position="783"/>
        <end position="810"/>
    </location>
</feature>
<evidence type="ECO:0000256" key="2">
    <source>
        <dbReference type="ARBA" id="ARBA00023015"/>
    </source>
</evidence>
<dbReference type="PROSITE" id="PS00463">
    <property type="entry name" value="ZN2_CY6_FUNGAL_1"/>
    <property type="match status" value="1"/>
</dbReference>
<feature type="compositionally biased region" description="Low complexity" evidence="6">
    <location>
        <begin position="13"/>
        <end position="24"/>
    </location>
</feature>
<dbReference type="Pfam" id="PF04082">
    <property type="entry name" value="Fungal_trans"/>
    <property type="match status" value="1"/>
</dbReference>
<feature type="region of interest" description="Disordered" evidence="6">
    <location>
        <begin position="1"/>
        <end position="39"/>
    </location>
</feature>
<dbReference type="PANTHER" id="PTHR47654:SF4">
    <property type="entry name" value="ZN(II)2CYS6 TRANSCRIPTION FACTOR (EUROFUNG)"/>
    <property type="match status" value="1"/>
</dbReference>
<dbReference type="InterPro" id="IPR001138">
    <property type="entry name" value="Zn2Cys6_DnaBD"/>
</dbReference>
<reference evidence="8 9" key="1">
    <citation type="submission" date="2024-07" db="EMBL/GenBank/DDBJ databases">
        <title>Section-level genome sequencing and comparative genomics of Aspergillus sections Usti and Cavernicolus.</title>
        <authorList>
            <consortium name="Lawrence Berkeley National Laboratory"/>
            <person name="Nybo J.L."/>
            <person name="Vesth T.C."/>
            <person name="Theobald S."/>
            <person name="Frisvad J.C."/>
            <person name="Larsen T.O."/>
            <person name="Kjaerboelling I."/>
            <person name="Rothschild-Mancinelli K."/>
            <person name="Lyhne E.K."/>
            <person name="Kogle M.E."/>
            <person name="Barry K."/>
            <person name="Clum A."/>
            <person name="Na H."/>
            <person name="Ledsgaard L."/>
            <person name="Lin J."/>
            <person name="Lipzen A."/>
            <person name="Kuo A."/>
            <person name="Riley R."/>
            <person name="Mondo S."/>
            <person name="Labutti K."/>
            <person name="Haridas S."/>
            <person name="Pangalinan J."/>
            <person name="Salamov A.A."/>
            <person name="Simmons B.A."/>
            <person name="Magnuson J.K."/>
            <person name="Chen J."/>
            <person name="Drula E."/>
            <person name="Henrissat B."/>
            <person name="Wiebenga A."/>
            <person name="Lubbers R.J."/>
            <person name="Gomes A.C."/>
            <person name="Makela M.R."/>
            <person name="Stajich J."/>
            <person name="Grigoriev I.V."/>
            <person name="Mortensen U.H."/>
            <person name="De Vries R.P."/>
            <person name="Baker S.E."/>
            <person name="Andersen M.R."/>
        </authorList>
    </citation>
    <scope>NUCLEOTIDE SEQUENCE [LARGE SCALE GENOMIC DNA]</scope>
    <source>
        <strain evidence="8 9">CBS 123904</strain>
    </source>
</reference>
<comment type="caution">
    <text evidence="8">The sequence shown here is derived from an EMBL/GenBank/DDBJ whole genome shotgun (WGS) entry which is preliminary data.</text>
</comment>
<feature type="domain" description="Zn(2)-C6 fungal-type" evidence="7">
    <location>
        <begin position="109"/>
        <end position="139"/>
    </location>
</feature>
<feature type="compositionally biased region" description="Acidic residues" evidence="6">
    <location>
        <begin position="194"/>
        <end position="208"/>
    </location>
</feature>
<evidence type="ECO:0000256" key="5">
    <source>
        <dbReference type="ARBA" id="ARBA00023242"/>
    </source>
</evidence>
<dbReference type="InterPro" id="IPR053230">
    <property type="entry name" value="Trans_reg_galc"/>
</dbReference>
<dbReference type="SUPFAM" id="SSF57701">
    <property type="entry name" value="Zn2/Cys6 DNA-binding domain"/>
    <property type="match status" value="1"/>
</dbReference>
<evidence type="ECO:0000313" key="9">
    <source>
        <dbReference type="Proteomes" id="UP001610446"/>
    </source>
</evidence>
<evidence type="ECO:0000259" key="7">
    <source>
        <dbReference type="PROSITE" id="PS50048"/>
    </source>
</evidence>
<dbReference type="CDD" id="cd12148">
    <property type="entry name" value="fungal_TF_MHR"/>
    <property type="match status" value="1"/>
</dbReference>
<keyword evidence="2" id="KW-0805">Transcription regulation</keyword>
<protein>
    <submittedName>
        <fullName evidence="8">Fungal-specific transcription factor domain-containing protein</fullName>
    </submittedName>
</protein>
<keyword evidence="4" id="KW-0804">Transcription</keyword>
<evidence type="ECO:0000256" key="3">
    <source>
        <dbReference type="ARBA" id="ARBA00023125"/>
    </source>
</evidence>
<feature type="compositionally biased region" description="Polar residues" evidence="6">
    <location>
        <begin position="1"/>
        <end position="12"/>
    </location>
</feature>